<feature type="transmembrane region" description="Helical" evidence="2">
    <location>
        <begin position="265"/>
        <end position="292"/>
    </location>
</feature>
<organism evidence="3 4">
    <name type="scientific">Anopheles epiroticus</name>
    <dbReference type="NCBI Taxonomy" id="199890"/>
    <lineage>
        <taxon>Eukaryota</taxon>
        <taxon>Metazoa</taxon>
        <taxon>Ecdysozoa</taxon>
        <taxon>Arthropoda</taxon>
        <taxon>Hexapoda</taxon>
        <taxon>Insecta</taxon>
        <taxon>Pterygota</taxon>
        <taxon>Neoptera</taxon>
        <taxon>Endopterygota</taxon>
        <taxon>Diptera</taxon>
        <taxon>Nematocera</taxon>
        <taxon>Culicoidea</taxon>
        <taxon>Culicidae</taxon>
        <taxon>Anophelinae</taxon>
        <taxon>Anopheles</taxon>
    </lineage>
</organism>
<name>A0A182PTI6_9DIPT</name>
<dbReference type="AlphaFoldDB" id="A0A182PTI6"/>
<reference evidence="3" key="2">
    <citation type="submission" date="2020-05" db="UniProtKB">
        <authorList>
            <consortium name="EnsemblMetazoa"/>
        </authorList>
    </citation>
    <scope>IDENTIFICATION</scope>
    <source>
        <strain evidence="3">Epiroticus2</strain>
    </source>
</reference>
<evidence type="ECO:0000256" key="1">
    <source>
        <dbReference type="SAM" id="MobiDB-lite"/>
    </source>
</evidence>
<dbReference type="InterPro" id="IPR009635">
    <property type="entry name" value="NPDC1"/>
</dbReference>
<accession>A0A182PTI6</accession>
<evidence type="ECO:0008006" key="5">
    <source>
        <dbReference type="Google" id="ProtNLM"/>
    </source>
</evidence>
<dbReference type="EnsemblMetazoa" id="AEPI010272-RA">
    <property type="protein sequence ID" value="AEPI010272-PA"/>
    <property type="gene ID" value="AEPI010272"/>
</dbReference>
<feature type="region of interest" description="Disordered" evidence="1">
    <location>
        <begin position="187"/>
        <end position="251"/>
    </location>
</feature>
<keyword evidence="2" id="KW-0812">Transmembrane</keyword>
<dbReference type="PANTHER" id="PTHR23352">
    <property type="entry name" value="NEURAL PROLIFERATION DIFFERENTIATION AND CONTROL PROTEIN-1 NPDC-1 PROTEIN"/>
    <property type="match status" value="1"/>
</dbReference>
<dbReference type="Proteomes" id="UP000075885">
    <property type="component" value="Unassembled WGS sequence"/>
</dbReference>
<evidence type="ECO:0000313" key="4">
    <source>
        <dbReference type="Proteomes" id="UP000075885"/>
    </source>
</evidence>
<dbReference type="STRING" id="199890.A0A182PTI6"/>
<dbReference type="VEuPathDB" id="VectorBase:AEPI010272"/>
<dbReference type="PANTHER" id="PTHR23352:SF2">
    <property type="entry name" value="NEURAL PROLIFERATION DIFFERENTIATION AND CONTROL PROTEIN 1"/>
    <property type="match status" value="1"/>
</dbReference>
<keyword evidence="4" id="KW-1185">Reference proteome</keyword>
<reference evidence="4" key="1">
    <citation type="submission" date="2013-03" db="EMBL/GenBank/DDBJ databases">
        <title>The Genome Sequence of Anopheles epiroticus epiroticus2.</title>
        <authorList>
            <consortium name="The Broad Institute Genomics Platform"/>
            <person name="Neafsey D.E."/>
            <person name="Howell P."/>
            <person name="Walker B."/>
            <person name="Young S.K."/>
            <person name="Zeng Q."/>
            <person name="Gargeya S."/>
            <person name="Fitzgerald M."/>
            <person name="Haas B."/>
            <person name="Abouelleil A."/>
            <person name="Allen A.W."/>
            <person name="Alvarado L."/>
            <person name="Arachchi H.M."/>
            <person name="Berlin A.M."/>
            <person name="Chapman S.B."/>
            <person name="Gainer-Dewar J."/>
            <person name="Goldberg J."/>
            <person name="Griggs A."/>
            <person name="Gujja S."/>
            <person name="Hansen M."/>
            <person name="Howarth C."/>
            <person name="Imamovic A."/>
            <person name="Ireland A."/>
            <person name="Larimer J."/>
            <person name="McCowan C."/>
            <person name="Murphy C."/>
            <person name="Pearson M."/>
            <person name="Poon T.W."/>
            <person name="Priest M."/>
            <person name="Roberts A."/>
            <person name="Saif S."/>
            <person name="Shea T."/>
            <person name="Sisk P."/>
            <person name="Sykes S."/>
            <person name="Wortman J."/>
            <person name="Nusbaum C."/>
            <person name="Birren B."/>
        </authorList>
    </citation>
    <scope>NUCLEOTIDE SEQUENCE [LARGE SCALE GENOMIC DNA]</scope>
    <source>
        <strain evidence="4">Epiroticus2</strain>
    </source>
</reference>
<feature type="region of interest" description="Disordered" evidence="1">
    <location>
        <begin position="355"/>
        <end position="374"/>
    </location>
</feature>
<feature type="compositionally biased region" description="Basic residues" evidence="1">
    <location>
        <begin position="220"/>
        <end position="231"/>
    </location>
</feature>
<proteinExistence type="predicted"/>
<evidence type="ECO:0000313" key="3">
    <source>
        <dbReference type="EnsemblMetazoa" id="AEPI010272-PA"/>
    </source>
</evidence>
<evidence type="ECO:0000256" key="2">
    <source>
        <dbReference type="SAM" id="Phobius"/>
    </source>
</evidence>
<sequence length="450" mass="49048">MVGRKPWVPVKMTFRSIRLSYITIWNIFLVLPIVTSDNDYISGYHRRLHPMTPVSWTSKDGHETRDNLVKTINIFLEEQARRRLLEHLQRMQTAGSKNIPIPSYLGTGEVSDEYRPTYTYQLPLNNQIDSSEPINFAVGPSDPRFYDQTTGLGRDSELDGIAGIGDGADESFPYDSSERLVAGLNDGRSASVTGEGGKPAAQSPIEDYRHPPPPPPIRPKMGKGPHGRKPFKNGTLAANGHSTTALDRSNSNGVVQQPIEIGTGLGMYLIALIAGISAAITVALISIGFGWYTLHKRTKAAADVEYPAYGVTGPNRDSVNGTGAAAVSAGDRKLAQNAQMYHYQHQKQQIIAMENPQRSAAHSEQPSEDENEEGDYTVYECPGLAPVTQILLFKQPKTGEMEVKNPLFLEDGPISGGTLQSSISGEGPAIGVIYLEKAVQPQAHNNNKKS</sequence>
<keyword evidence="2" id="KW-1133">Transmembrane helix</keyword>
<keyword evidence="2" id="KW-0472">Membrane</keyword>
<dbReference type="Pfam" id="PF06809">
    <property type="entry name" value="NPDC1"/>
    <property type="match status" value="1"/>
</dbReference>
<protein>
    <recommendedName>
        <fullName evidence="5">Neural proliferation differentiation and control protein 1</fullName>
    </recommendedName>
</protein>
<dbReference type="GO" id="GO:0016020">
    <property type="term" value="C:membrane"/>
    <property type="evidence" value="ECO:0007669"/>
    <property type="project" value="InterPro"/>
</dbReference>
<feature type="compositionally biased region" description="Polar residues" evidence="1">
    <location>
        <begin position="240"/>
        <end position="251"/>
    </location>
</feature>